<protein>
    <submittedName>
        <fullName evidence="2">GNAT family N-acetyltransferase</fullName>
    </submittedName>
</protein>
<dbReference type="PANTHER" id="PTHR43441">
    <property type="entry name" value="RIBOSOMAL-PROTEIN-SERINE ACETYLTRANSFERASE"/>
    <property type="match status" value="1"/>
</dbReference>
<organism evidence="2 3">
    <name type="scientific">Tectimicrobiota bacterium</name>
    <dbReference type="NCBI Taxonomy" id="2528274"/>
    <lineage>
        <taxon>Bacteria</taxon>
        <taxon>Pseudomonadati</taxon>
        <taxon>Nitrospinota/Tectimicrobiota group</taxon>
        <taxon>Candidatus Tectimicrobiota</taxon>
    </lineage>
</organism>
<gene>
    <name evidence="2" type="ORF">FJZ47_19675</name>
</gene>
<evidence type="ECO:0000313" key="3">
    <source>
        <dbReference type="Proteomes" id="UP000712673"/>
    </source>
</evidence>
<evidence type="ECO:0000259" key="1">
    <source>
        <dbReference type="PROSITE" id="PS51186"/>
    </source>
</evidence>
<feature type="domain" description="N-acetyltransferase" evidence="1">
    <location>
        <begin position="28"/>
        <end position="195"/>
    </location>
</feature>
<dbReference type="EMBL" id="VGLS01000751">
    <property type="protein sequence ID" value="MBM3225997.1"/>
    <property type="molecule type" value="Genomic_DNA"/>
</dbReference>
<dbReference type="PANTHER" id="PTHR43441:SF3">
    <property type="entry name" value="ACETYLTRANSFERASE"/>
    <property type="match status" value="1"/>
</dbReference>
<dbReference type="GO" id="GO:1990189">
    <property type="term" value="F:protein N-terminal-serine acetyltransferase activity"/>
    <property type="evidence" value="ECO:0007669"/>
    <property type="project" value="TreeGrafter"/>
</dbReference>
<dbReference type="AlphaFoldDB" id="A0A937W6H6"/>
<dbReference type="InterPro" id="IPR000182">
    <property type="entry name" value="GNAT_dom"/>
</dbReference>
<dbReference type="Pfam" id="PF13302">
    <property type="entry name" value="Acetyltransf_3"/>
    <property type="match status" value="1"/>
</dbReference>
<dbReference type="Proteomes" id="UP000712673">
    <property type="component" value="Unassembled WGS sequence"/>
</dbReference>
<sequence length="220" mass="24336">MHGHEIPHAPIVTPVGRGPAYRIHTSRLVLRCWEPSDAALLLAALTANLAHLRPWLPWAQHEPEPLDSKIDRLRQYRGAFDLGQDFIYGLFNPAETQVLGSSGLHTRVGAEAREIGYWVHQDVLNQGLATEAAAALTQVAFTIDQVARVEIHCDPANVRSLAVPRKLGFCHEATLRQRAQTSDGRPRDTMIWTLLAHEYPASPAASAVLEAFDVIGRPLR</sequence>
<evidence type="ECO:0000313" key="2">
    <source>
        <dbReference type="EMBL" id="MBM3225997.1"/>
    </source>
</evidence>
<dbReference type="InterPro" id="IPR016181">
    <property type="entry name" value="Acyl_CoA_acyltransferase"/>
</dbReference>
<dbReference type="SUPFAM" id="SSF55729">
    <property type="entry name" value="Acyl-CoA N-acyltransferases (Nat)"/>
    <property type="match status" value="1"/>
</dbReference>
<dbReference type="InterPro" id="IPR051908">
    <property type="entry name" value="Ribosomal_N-acetyltransferase"/>
</dbReference>
<dbReference type="PROSITE" id="PS51186">
    <property type="entry name" value="GNAT"/>
    <property type="match status" value="1"/>
</dbReference>
<proteinExistence type="predicted"/>
<dbReference type="GO" id="GO:0005737">
    <property type="term" value="C:cytoplasm"/>
    <property type="evidence" value="ECO:0007669"/>
    <property type="project" value="TreeGrafter"/>
</dbReference>
<dbReference type="GO" id="GO:0008999">
    <property type="term" value="F:protein-N-terminal-alanine acetyltransferase activity"/>
    <property type="evidence" value="ECO:0007669"/>
    <property type="project" value="TreeGrafter"/>
</dbReference>
<accession>A0A937W6H6</accession>
<name>A0A937W6H6_UNCTE</name>
<dbReference type="Gene3D" id="3.40.630.30">
    <property type="match status" value="1"/>
</dbReference>
<comment type="caution">
    <text evidence="2">The sequence shown here is derived from an EMBL/GenBank/DDBJ whole genome shotgun (WGS) entry which is preliminary data.</text>
</comment>
<reference evidence="2" key="1">
    <citation type="submission" date="2019-03" db="EMBL/GenBank/DDBJ databases">
        <title>Lake Tanganyika Metagenome-Assembled Genomes (MAGs).</title>
        <authorList>
            <person name="Tran P."/>
        </authorList>
    </citation>
    <scope>NUCLEOTIDE SEQUENCE</scope>
    <source>
        <strain evidence="2">K_DeepCast_65m_m2_066</strain>
    </source>
</reference>